<dbReference type="OrthoDB" id="306919at2759"/>
<proteinExistence type="predicted"/>
<evidence type="ECO:0000259" key="1">
    <source>
        <dbReference type="Pfam" id="PF02151"/>
    </source>
</evidence>
<dbReference type="Pfam" id="PF02151">
    <property type="entry name" value="UVR"/>
    <property type="match status" value="1"/>
</dbReference>
<keyword evidence="3" id="KW-1185">Reference proteome</keyword>
<dbReference type="Proteomes" id="UP000692954">
    <property type="component" value="Unassembled WGS sequence"/>
</dbReference>
<sequence length="800" mass="94674">MASEYDDDQFDGFVSANNKNRYDYFNDIQPEQNETQIHNASLFPVTQIPLYTSQNTQQIPDISILYQNQPFNQQSLFNPNLQSNSSIQNDIQQNHIFSIPQIQNTVQHESTNSNGHFNYQFQQQQQQSNQVYEEEEFQDGEFIELQKPVEIQQISFSEVQSKIQINEQQFIKNNNNQEQKDLLFDFEMSTNQVITNHQQQQQNIQAIPQEPKKQIQLSSIYDAFPSEQNEMLSSLQPSPLLQIPQSQQENQNDQQITKKLNLIEMYEKTLTLPINDQQIIQNGESKQDVSQQKIELFNLIDFNTQSNQAHQQQHFEYKANSLLSFQNEKIEQQQLDVQQQHQQLFNNTQQFYNDFNIDQSTSQQQNQIILNQTQNYQLNFQNENLIDIKNIENLQIQEETKIVNQEVQNIQSNINQILLSNINQECNNNNNDDDEFDEFVEGEQIESPVENNLQNQNVQITNSTYINQQDPVFQNSQVIPQDQMFSSIQQQLDQSSSQKQIQFQQNNQVDLKNIYLTQEINIKQGPLRQEPIKKRNWRNQIEDIVGFDAECMDSFMEELCDLKLHLYKAQVQEYAQLANDIQALRKKKQIHVDKEEYEEATVIRDTLRAKEPIAMVLKKKILQIAQVIDLMDQQDLDYHIKKYIFDHQNEIPENPSIDMLLPKIQIIEDFVEKLKKELKKSESVLSIIKLQGQLEKVRYEKKYQIFIQGLRKIIGMSYRFQQLSEFVQSVNDRLSDLKIDKEVNKLDYEFIFENTLIPFLKGQQQQQNYCNYCFQSKQDLIEYKGKLYDVCCLNFYYNIN</sequence>
<feature type="domain" description="UVR" evidence="1">
    <location>
        <begin position="581"/>
        <end position="609"/>
    </location>
</feature>
<organism evidence="2 3">
    <name type="scientific">Paramecium sonneborni</name>
    <dbReference type="NCBI Taxonomy" id="65129"/>
    <lineage>
        <taxon>Eukaryota</taxon>
        <taxon>Sar</taxon>
        <taxon>Alveolata</taxon>
        <taxon>Ciliophora</taxon>
        <taxon>Intramacronucleata</taxon>
        <taxon>Oligohymenophorea</taxon>
        <taxon>Peniculida</taxon>
        <taxon>Parameciidae</taxon>
        <taxon>Paramecium</taxon>
    </lineage>
</organism>
<accession>A0A8S1NFE9</accession>
<comment type="caution">
    <text evidence="2">The sequence shown here is derived from an EMBL/GenBank/DDBJ whole genome shotgun (WGS) entry which is preliminary data.</text>
</comment>
<evidence type="ECO:0000313" key="3">
    <source>
        <dbReference type="Proteomes" id="UP000692954"/>
    </source>
</evidence>
<gene>
    <name evidence="2" type="ORF">PSON_ATCC_30995.1.T0530079</name>
</gene>
<reference evidence="2" key="1">
    <citation type="submission" date="2021-01" db="EMBL/GenBank/DDBJ databases">
        <authorList>
            <consortium name="Genoscope - CEA"/>
            <person name="William W."/>
        </authorList>
    </citation>
    <scope>NUCLEOTIDE SEQUENCE</scope>
</reference>
<evidence type="ECO:0000313" key="2">
    <source>
        <dbReference type="EMBL" id="CAD8088751.1"/>
    </source>
</evidence>
<dbReference type="AlphaFoldDB" id="A0A8S1NFE9"/>
<protein>
    <recommendedName>
        <fullName evidence="1">UVR domain-containing protein</fullName>
    </recommendedName>
</protein>
<dbReference type="InterPro" id="IPR001943">
    <property type="entry name" value="UVR_dom"/>
</dbReference>
<dbReference type="EMBL" id="CAJJDN010000053">
    <property type="protein sequence ID" value="CAD8088751.1"/>
    <property type="molecule type" value="Genomic_DNA"/>
</dbReference>
<name>A0A8S1NFE9_9CILI</name>